<dbReference type="InterPro" id="IPR005174">
    <property type="entry name" value="KIB1-4_b-propeller"/>
</dbReference>
<feature type="domain" description="KIB1-4 beta-propeller" evidence="1">
    <location>
        <begin position="79"/>
        <end position="359"/>
    </location>
</feature>
<evidence type="ECO:0000313" key="5">
    <source>
        <dbReference type="Proteomes" id="UP000507222"/>
    </source>
</evidence>
<keyword evidence="6" id="KW-1185">Reference proteome</keyword>
<dbReference type="PANTHER" id="PTHR44259:SF93">
    <property type="entry name" value="PROTEIN, PUTATIVE (DUF295)-RELATED"/>
    <property type="match status" value="1"/>
</dbReference>
<evidence type="ECO:0000313" key="6">
    <source>
        <dbReference type="Proteomes" id="UP000507245"/>
    </source>
</evidence>
<dbReference type="OrthoDB" id="1219048at2759"/>
<dbReference type="InterPro" id="IPR036047">
    <property type="entry name" value="F-box-like_dom_sf"/>
</dbReference>
<dbReference type="EMBL" id="CAEKDK010000001">
    <property type="protein sequence ID" value="CAB4261453.1"/>
    <property type="molecule type" value="Genomic_DNA"/>
</dbReference>
<dbReference type="InterPro" id="IPR001810">
    <property type="entry name" value="F-box_dom"/>
</dbReference>
<dbReference type="Pfam" id="PF03478">
    <property type="entry name" value="Beta-prop_KIB1-4"/>
    <property type="match status" value="1"/>
</dbReference>
<sequence length="395" mass="45006">MDVGLRMSSSQVLEWASLPLPVLFLVLDRLVEPIDHIRFAAVCKEWCVLAKEYNHKTQRWRKLLPMLLVPTECEGKLKLYSFPAGKIYDIELPVPCNSKRYCDSSYGHGWLATMDVLDRGGLTITLVNPFRKAVAPIRLPRLDFKVLRKYCEVCLPKIILSEDPTLNPDSYVVVAIYKHVSELAFTKGGQKFWIYSKRLRGCLLTDAIFHKSQVFAVGKWGSILSFDINSKPIEAKILNPQECPFSRYADKAYLVESTNGDLLHVRRFLKDVDGDAYHEEFWTERFMVYKLVFNERDGSVVQHVEIKSIGDEVMFLGDDYCISVLASNFPGCQPNSIYYMDDCTKLGGARVPDTDSNSRPSVIGIFNLEDETITQHYSSNISPAFWIVPLFNGLC</sequence>
<feature type="domain" description="F-box" evidence="2">
    <location>
        <begin position="15"/>
        <end position="51"/>
    </location>
</feature>
<dbReference type="Proteomes" id="UP000507245">
    <property type="component" value="Unassembled WGS sequence"/>
</dbReference>
<evidence type="ECO:0000259" key="2">
    <source>
        <dbReference type="Pfam" id="PF12937"/>
    </source>
</evidence>
<dbReference type="AlphaFoldDB" id="A0A6J5TC12"/>
<reference evidence="6" key="1">
    <citation type="journal article" date="2020" name="Genome Biol.">
        <title>Gamete binning: chromosome-level and haplotype-resolved genome assembly enabled by high-throughput single-cell sequencing of gamete genomes.</title>
        <authorList>
            <person name="Campoy J.A."/>
            <person name="Sun H."/>
            <person name="Goel M."/>
            <person name="Jiao W.-B."/>
            <person name="Folz-Donahue K."/>
            <person name="Wang N."/>
            <person name="Rubio M."/>
            <person name="Liu C."/>
            <person name="Kukat C."/>
            <person name="Ruiz D."/>
            <person name="Huettel B."/>
            <person name="Schneeberger K."/>
        </authorList>
    </citation>
    <scope>NUCLEOTIDE SEQUENCE [LARGE SCALE GENOMIC DNA]</scope>
    <source>
        <strain evidence="6">cv. Rojo Pasion</strain>
    </source>
</reference>
<dbReference type="SUPFAM" id="SSF81383">
    <property type="entry name" value="F-box domain"/>
    <property type="match status" value="1"/>
</dbReference>
<dbReference type="Pfam" id="PF12937">
    <property type="entry name" value="F-box-like"/>
    <property type="match status" value="1"/>
</dbReference>
<accession>A0A6J5TC12</accession>
<reference evidence="3 5" key="2">
    <citation type="submission" date="2020-05" db="EMBL/GenBank/DDBJ databases">
        <authorList>
            <person name="Campoy J."/>
            <person name="Schneeberger K."/>
            <person name="Spophaly S."/>
        </authorList>
    </citation>
    <scope>NUCLEOTIDE SEQUENCE [LARGE SCALE GENOMIC DNA]</scope>
    <source>
        <strain evidence="3">PruArmRojPasFocal</strain>
    </source>
</reference>
<name>A0A6J5TC12_PRUAR</name>
<evidence type="ECO:0000313" key="3">
    <source>
        <dbReference type="EMBL" id="CAB4261453.1"/>
    </source>
</evidence>
<organism evidence="3 5">
    <name type="scientific">Prunus armeniaca</name>
    <name type="common">Apricot</name>
    <name type="synonym">Armeniaca vulgaris</name>
    <dbReference type="NCBI Taxonomy" id="36596"/>
    <lineage>
        <taxon>Eukaryota</taxon>
        <taxon>Viridiplantae</taxon>
        <taxon>Streptophyta</taxon>
        <taxon>Embryophyta</taxon>
        <taxon>Tracheophyta</taxon>
        <taxon>Spermatophyta</taxon>
        <taxon>Magnoliopsida</taxon>
        <taxon>eudicotyledons</taxon>
        <taxon>Gunneridae</taxon>
        <taxon>Pentapetalae</taxon>
        <taxon>rosids</taxon>
        <taxon>fabids</taxon>
        <taxon>Rosales</taxon>
        <taxon>Rosaceae</taxon>
        <taxon>Amygdaloideae</taxon>
        <taxon>Amygdaleae</taxon>
        <taxon>Prunus</taxon>
    </lineage>
</organism>
<dbReference type="EMBL" id="CAEKKB010000001">
    <property type="protein sequence ID" value="CAB4292012.1"/>
    <property type="molecule type" value="Genomic_DNA"/>
</dbReference>
<protein>
    <submittedName>
        <fullName evidence="3">Uncharacterized protein</fullName>
    </submittedName>
</protein>
<dbReference type="InterPro" id="IPR050942">
    <property type="entry name" value="F-box_BR-signaling"/>
</dbReference>
<dbReference type="PANTHER" id="PTHR44259">
    <property type="entry name" value="OS07G0183000 PROTEIN-RELATED"/>
    <property type="match status" value="1"/>
</dbReference>
<dbReference type="Proteomes" id="UP000507222">
    <property type="component" value="Unassembled WGS sequence"/>
</dbReference>
<evidence type="ECO:0000259" key="1">
    <source>
        <dbReference type="Pfam" id="PF03478"/>
    </source>
</evidence>
<proteinExistence type="predicted"/>
<evidence type="ECO:0000313" key="4">
    <source>
        <dbReference type="EMBL" id="CAB4292012.1"/>
    </source>
</evidence>
<gene>
    <name evidence="3" type="ORF">CURHAP_LOCUS166</name>
    <name evidence="4" type="ORF">ORAREDHAP_LOCUS94</name>
</gene>